<dbReference type="Pfam" id="PF18604">
    <property type="entry name" value="PreAtp-grasp"/>
    <property type="match status" value="1"/>
</dbReference>
<dbReference type="SUPFAM" id="SSF56059">
    <property type="entry name" value="Glutathione synthetase ATP-binding domain-like"/>
    <property type="match status" value="1"/>
</dbReference>
<protein>
    <submittedName>
        <fullName evidence="5">ATP-grasp domain-containing protein</fullName>
    </submittedName>
</protein>
<dbReference type="InterPro" id="IPR040754">
    <property type="entry name" value="PreAtp-grasp"/>
</dbReference>
<name>A0A5D4SAF3_9BACI</name>
<dbReference type="PANTHER" id="PTHR37018">
    <property type="entry name" value="CULTURE SPECIFIC PROTEIN, PUTATIVE (AFU_ORTHOLOGUE AFUA_2G00130)-RELATED"/>
    <property type="match status" value="1"/>
</dbReference>
<dbReference type="Pfam" id="PF02222">
    <property type="entry name" value="ATP-grasp"/>
    <property type="match status" value="1"/>
</dbReference>
<dbReference type="PANTHER" id="PTHR37018:SF1">
    <property type="entry name" value="CULTURE SPECIFIC PROTEIN, PUTATIVE (AFU_ORTHOLOGUE AFUA_2G00130)-RELATED"/>
    <property type="match status" value="1"/>
</dbReference>
<evidence type="ECO:0000256" key="3">
    <source>
        <dbReference type="PROSITE-ProRule" id="PRU00409"/>
    </source>
</evidence>
<dbReference type="EMBL" id="VTES01000006">
    <property type="protein sequence ID" value="TYS60583.1"/>
    <property type="molecule type" value="Genomic_DNA"/>
</dbReference>
<comment type="caution">
    <text evidence="5">The sequence shown here is derived from an EMBL/GenBank/DDBJ whole genome shotgun (WGS) entry which is preliminary data.</text>
</comment>
<dbReference type="GO" id="GO:0005524">
    <property type="term" value="F:ATP binding"/>
    <property type="evidence" value="ECO:0007669"/>
    <property type="project" value="UniProtKB-UniRule"/>
</dbReference>
<evidence type="ECO:0000259" key="4">
    <source>
        <dbReference type="PROSITE" id="PS50975"/>
    </source>
</evidence>
<sequence>MERVCFLQTFRSKLEESLLGESSSTNFIWLGNFETEAFWKDKDSLSLPSFTQDKSQNLINDLGELMLLLADQSDMVLLNNLPDLDFLQYLKNLGLKLPTILYNGNSQDKSLTQCFLDNSKNLQRLKQWAAENPSFLVPHGTSDLEERLSEITGIPLALPSANICSKVNSKIYSRKICDKYNIRQPKGKVILSLKELSDSYYNLCQSGHSPSFIVKEANGVSGKGIIKINDDKQFKQVYRILESSSIKKQMNALDLIIEEWIEKEADLHYQFLIYRTGKVEMINILPSIVNNGVHTGHIHPHSFSDEVVNKIEQTATLIGKELYENGYYGVVGVDGLIDKEGILYPCLEVNARFNMSTYHNKVLNEVLPNNVTTLEKSVHFKYKGYLSFHTFNTLVSDLLFYKGSRAGIMINTFASVNSNISETKSSLRRLYITVIGESYQDCIKLESQFKTRLDTFE</sequence>
<evidence type="ECO:0000313" key="6">
    <source>
        <dbReference type="Proteomes" id="UP000323732"/>
    </source>
</evidence>
<evidence type="ECO:0000313" key="5">
    <source>
        <dbReference type="EMBL" id="TYS60583.1"/>
    </source>
</evidence>
<dbReference type="Proteomes" id="UP000323732">
    <property type="component" value="Unassembled WGS sequence"/>
</dbReference>
<organism evidence="5 6">
    <name type="scientific">Bacillus infantis</name>
    <dbReference type="NCBI Taxonomy" id="324767"/>
    <lineage>
        <taxon>Bacteria</taxon>
        <taxon>Bacillati</taxon>
        <taxon>Bacillota</taxon>
        <taxon>Bacilli</taxon>
        <taxon>Bacillales</taxon>
        <taxon>Bacillaceae</taxon>
        <taxon>Bacillus</taxon>
    </lineage>
</organism>
<evidence type="ECO:0000256" key="2">
    <source>
        <dbReference type="ARBA" id="ARBA00022840"/>
    </source>
</evidence>
<keyword evidence="2 3" id="KW-0067">ATP-binding</keyword>
<dbReference type="Gene3D" id="3.30.470.20">
    <property type="entry name" value="ATP-grasp fold, B domain"/>
    <property type="match status" value="1"/>
</dbReference>
<accession>A0A5D4SAF3</accession>
<dbReference type="InterPro" id="IPR011761">
    <property type="entry name" value="ATP-grasp"/>
</dbReference>
<dbReference type="PROSITE" id="PS50975">
    <property type="entry name" value="ATP_GRASP"/>
    <property type="match status" value="1"/>
</dbReference>
<gene>
    <name evidence="5" type="ORF">FZD47_20460</name>
</gene>
<keyword evidence="1 3" id="KW-0547">Nucleotide-binding</keyword>
<feature type="domain" description="ATP-grasp" evidence="4">
    <location>
        <begin position="174"/>
        <end position="380"/>
    </location>
</feature>
<dbReference type="GO" id="GO:0046872">
    <property type="term" value="F:metal ion binding"/>
    <property type="evidence" value="ECO:0007669"/>
    <property type="project" value="InterPro"/>
</dbReference>
<dbReference type="InterPro" id="IPR053269">
    <property type="entry name" value="Asp-Met_ligase"/>
</dbReference>
<dbReference type="AlphaFoldDB" id="A0A5D4SAF3"/>
<reference evidence="5 6" key="1">
    <citation type="submission" date="2019-08" db="EMBL/GenBank/DDBJ databases">
        <title>Bacillus genomes from the desert of Cuatro Cienegas, Coahuila.</title>
        <authorList>
            <person name="Olmedo-Alvarez G."/>
        </authorList>
    </citation>
    <scope>NUCLEOTIDE SEQUENCE [LARGE SCALE GENOMIC DNA]</scope>
    <source>
        <strain evidence="5 6">CH37_1T</strain>
    </source>
</reference>
<evidence type="ECO:0000256" key="1">
    <source>
        <dbReference type="ARBA" id="ARBA00022741"/>
    </source>
</evidence>
<proteinExistence type="predicted"/>
<dbReference type="InterPro" id="IPR003135">
    <property type="entry name" value="ATP-grasp_carboxylate-amine"/>
</dbReference>